<evidence type="ECO:0000313" key="3">
    <source>
        <dbReference type="EMBL" id="HCO25945.1"/>
    </source>
</evidence>
<feature type="transmembrane region" description="Helical" evidence="2">
    <location>
        <begin position="218"/>
        <end position="237"/>
    </location>
</feature>
<feature type="transmembrane region" description="Helical" evidence="2">
    <location>
        <begin position="257"/>
        <end position="280"/>
    </location>
</feature>
<protein>
    <recommendedName>
        <fullName evidence="5">Glycosyltransferase RgtA/B/C/D-like domain-containing protein</fullName>
    </recommendedName>
</protein>
<gene>
    <name evidence="3" type="ORF">DIT97_24035</name>
</gene>
<sequence length="450" mass="50086">MNHILPDYYVSEATWFYLSLLLSLAVFFRFDRILSLRNLDLVLLLSISPGLLFLSDRPVLGNIWLFAGTGLFVIRMCVDCFFQRRPRGEQNLNSFGMAFLCISIFAFFIVRVFTEIPAPETIQTVQQADRLLSMQDVSAAQQKTPPEAGPTARLLAAPVVPLSNAVVQGSSPVTSTSPSSLDHSTLAARIMSILAHAFVIVGLIIMGKVHFADTQVGLAMALLYLLLPCTAYDVSKANHVLPAALLVWAFVTYKQPVLSGIFMGLACGAMFFPVFLLPLWASYYWKNGLKRFVLSGSVVGIVLVGSLILTSVDRLSFTQQTIGSIDWSVIRFQGGQQIPGFWSAYDSAYRIPVFVVFLLLIICLTIWPRRKNLGHLMSHTTAIIIATLLWYPQQGSVYLLWYLPMLLMVVFRPRLLHTTQSTGVGRNQQANEKPVSRFQDSGSIVRHTTQ</sequence>
<feature type="transmembrane region" description="Helical" evidence="2">
    <location>
        <begin position="374"/>
        <end position="392"/>
    </location>
</feature>
<feature type="region of interest" description="Disordered" evidence="1">
    <location>
        <begin position="422"/>
        <end position="450"/>
    </location>
</feature>
<feature type="transmembrane region" description="Helical" evidence="2">
    <location>
        <begin position="186"/>
        <end position="206"/>
    </location>
</feature>
<dbReference type="AlphaFoldDB" id="A0A3D3RAT3"/>
<name>A0A3D3RAT3_9PLAN</name>
<evidence type="ECO:0008006" key="5">
    <source>
        <dbReference type="Google" id="ProtNLM"/>
    </source>
</evidence>
<feature type="transmembrane region" description="Helical" evidence="2">
    <location>
        <begin position="15"/>
        <end position="31"/>
    </location>
</feature>
<proteinExistence type="predicted"/>
<feature type="transmembrane region" description="Helical" evidence="2">
    <location>
        <begin position="94"/>
        <end position="113"/>
    </location>
</feature>
<keyword evidence="2" id="KW-0472">Membrane</keyword>
<organism evidence="3 4">
    <name type="scientific">Gimesia maris</name>
    <dbReference type="NCBI Taxonomy" id="122"/>
    <lineage>
        <taxon>Bacteria</taxon>
        <taxon>Pseudomonadati</taxon>
        <taxon>Planctomycetota</taxon>
        <taxon>Planctomycetia</taxon>
        <taxon>Planctomycetales</taxon>
        <taxon>Planctomycetaceae</taxon>
        <taxon>Gimesia</taxon>
    </lineage>
</organism>
<feature type="transmembrane region" description="Helical" evidence="2">
    <location>
        <begin position="292"/>
        <end position="312"/>
    </location>
</feature>
<feature type="compositionally biased region" description="Polar residues" evidence="1">
    <location>
        <begin position="422"/>
        <end position="431"/>
    </location>
</feature>
<accession>A0A3D3RAT3</accession>
<dbReference type="Proteomes" id="UP000263642">
    <property type="component" value="Unassembled WGS sequence"/>
</dbReference>
<keyword evidence="2" id="KW-0812">Transmembrane</keyword>
<feature type="transmembrane region" description="Helical" evidence="2">
    <location>
        <begin position="349"/>
        <end position="367"/>
    </location>
</feature>
<evidence type="ECO:0000313" key="4">
    <source>
        <dbReference type="Proteomes" id="UP000263642"/>
    </source>
</evidence>
<evidence type="ECO:0000256" key="1">
    <source>
        <dbReference type="SAM" id="MobiDB-lite"/>
    </source>
</evidence>
<reference evidence="3 4" key="1">
    <citation type="journal article" date="2018" name="Nat. Biotechnol.">
        <title>A standardized bacterial taxonomy based on genome phylogeny substantially revises the tree of life.</title>
        <authorList>
            <person name="Parks D.H."/>
            <person name="Chuvochina M."/>
            <person name="Waite D.W."/>
            <person name="Rinke C."/>
            <person name="Skarshewski A."/>
            <person name="Chaumeil P.A."/>
            <person name="Hugenholtz P."/>
        </authorList>
    </citation>
    <scope>NUCLEOTIDE SEQUENCE [LARGE SCALE GENOMIC DNA]</scope>
    <source>
        <strain evidence="3">UBA9375</strain>
    </source>
</reference>
<feature type="transmembrane region" description="Helical" evidence="2">
    <location>
        <begin position="61"/>
        <end position="82"/>
    </location>
</feature>
<feature type="compositionally biased region" description="Polar residues" evidence="1">
    <location>
        <begin position="438"/>
        <end position="450"/>
    </location>
</feature>
<dbReference type="EMBL" id="DQAY01000143">
    <property type="protein sequence ID" value="HCO25945.1"/>
    <property type="molecule type" value="Genomic_DNA"/>
</dbReference>
<comment type="caution">
    <text evidence="3">The sequence shown here is derived from an EMBL/GenBank/DDBJ whole genome shotgun (WGS) entry which is preliminary data.</text>
</comment>
<evidence type="ECO:0000256" key="2">
    <source>
        <dbReference type="SAM" id="Phobius"/>
    </source>
</evidence>
<keyword evidence="2" id="KW-1133">Transmembrane helix</keyword>